<keyword evidence="1" id="KW-1133">Transmembrane helix</keyword>
<feature type="domain" description="Calcineurin-like phosphoesterase" evidence="2">
    <location>
        <begin position="209"/>
        <end position="375"/>
    </location>
</feature>
<dbReference type="EMBL" id="CAXDID020000461">
    <property type="protein sequence ID" value="CAL6093849.1"/>
    <property type="molecule type" value="Genomic_DNA"/>
</dbReference>
<keyword evidence="1" id="KW-0812">Transmembrane</keyword>
<evidence type="ECO:0000259" key="2">
    <source>
        <dbReference type="Pfam" id="PF00149"/>
    </source>
</evidence>
<evidence type="ECO:0000313" key="5">
    <source>
        <dbReference type="Proteomes" id="UP001642409"/>
    </source>
</evidence>
<evidence type="ECO:0000313" key="3">
    <source>
        <dbReference type="EMBL" id="CAI9916732.1"/>
    </source>
</evidence>
<organism evidence="3">
    <name type="scientific">Hexamita inflata</name>
    <dbReference type="NCBI Taxonomy" id="28002"/>
    <lineage>
        <taxon>Eukaryota</taxon>
        <taxon>Metamonada</taxon>
        <taxon>Diplomonadida</taxon>
        <taxon>Hexamitidae</taxon>
        <taxon>Hexamitinae</taxon>
        <taxon>Hexamita</taxon>
    </lineage>
</organism>
<dbReference type="InterPro" id="IPR004843">
    <property type="entry name" value="Calcineurin-like_PHP"/>
</dbReference>
<protein>
    <submittedName>
        <fullName evidence="3">Alkaline phosphatase</fullName>
    </submittedName>
    <submittedName>
        <fullName evidence="4">Alkaline_phosphatase</fullName>
    </submittedName>
</protein>
<dbReference type="AlphaFoldDB" id="A0AA86NBM0"/>
<dbReference type="Proteomes" id="UP001642409">
    <property type="component" value="Unassembled WGS sequence"/>
</dbReference>
<proteinExistence type="predicted"/>
<feature type="transmembrane region" description="Helical" evidence="1">
    <location>
        <begin position="37"/>
        <end position="65"/>
    </location>
</feature>
<feature type="transmembrane region" description="Helical" evidence="1">
    <location>
        <begin position="107"/>
        <end position="123"/>
    </location>
</feature>
<dbReference type="SUPFAM" id="SSF56300">
    <property type="entry name" value="Metallo-dependent phosphatases"/>
    <property type="match status" value="1"/>
</dbReference>
<accession>A0AA86NBM0</accession>
<gene>
    <name evidence="3" type="ORF">HINF_LOCUS4377</name>
    <name evidence="4" type="ORF">HINF_LOCUS67187</name>
</gene>
<dbReference type="PANTHER" id="PTHR43143:SF1">
    <property type="entry name" value="SERINE_THREONINE-PROTEIN PHOSPHATASE CPPED1"/>
    <property type="match status" value="1"/>
</dbReference>
<dbReference type="InterPro" id="IPR051918">
    <property type="entry name" value="STPP_CPPED1"/>
</dbReference>
<comment type="caution">
    <text evidence="3">The sequence shown here is derived from an EMBL/GenBank/DDBJ whole genome shotgun (WGS) entry which is preliminary data.</text>
</comment>
<dbReference type="PANTHER" id="PTHR43143">
    <property type="entry name" value="METALLOPHOSPHOESTERASE, CALCINEURIN SUPERFAMILY"/>
    <property type="match status" value="1"/>
</dbReference>
<sequence>MQSNNTVLTPASCENAVIIESPIVSTPRINRKQTCSFWLLFLTTLAFMLYYISTGVLNFCAYVLYFRRFQFYGFAYLSTILILLPILGIQLYRFLKHRRISTKKFQTFQLAMLVVFLVDAIMFQEQFRNVSYGPLTILNGNQTQVHWYTTKQSPTVLRSNESTANMSHFSRFHNVFVNSTQFEYQIEGPGFNSSDTHSFKLNGQVKKFSVMTDIHSNNRYLSQAPANADFMILGGDYSNGGRGHEFAKSFRDAPNVPYLMAVGNHDVLGNSEDLVLRQENFYQKVHNVGVYVLFVLNRGLFKGQYVNNTKADAAIQFLEQKIKQNNDEHVFIVVHNPVYSTGNYGSSKYFTKLMEKFLDEHTTSNIRAIFTGHDHLFAAFKRNHQYIFVSGGGGGELTNMKSILHGKRAWNTPSLKGPQQILNDKCLGYEHHLDSKLMMTRTDVVFEQHKIKYNIVNADSQQVVQVYEQEF</sequence>
<evidence type="ECO:0000256" key="1">
    <source>
        <dbReference type="SAM" id="Phobius"/>
    </source>
</evidence>
<dbReference type="EMBL" id="CATOUU010000109">
    <property type="protein sequence ID" value="CAI9916732.1"/>
    <property type="molecule type" value="Genomic_DNA"/>
</dbReference>
<feature type="transmembrane region" description="Helical" evidence="1">
    <location>
        <begin position="71"/>
        <end position="95"/>
    </location>
</feature>
<reference evidence="4 5" key="2">
    <citation type="submission" date="2024-07" db="EMBL/GenBank/DDBJ databases">
        <authorList>
            <person name="Akdeniz Z."/>
        </authorList>
    </citation>
    <scope>NUCLEOTIDE SEQUENCE [LARGE SCALE GENOMIC DNA]</scope>
</reference>
<dbReference type="GO" id="GO:0016787">
    <property type="term" value="F:hydrolase activity"/>
    <property type="evidence" value="ECO:0007669"/>
    <property type="project" value="InterPro"/>
</dbReference>
<keyword evidence="5" id="KW-1185">Reference proteome</keyword>
<evidence type="ECO:0000313" key="4">
    <source>
        <dbReference type="EMBL" id="CAL6093849.1"/>
    </source>
</evidence>
<name>A0AA86NBM0_9EUKA</name>
<reference evidence="3" key="1">
    <citation type="submission" date="2023-06" db="EMBL/GenBank/DDBJ databases">
        <authorList>
            <person name="Kurt Z."/>
        </authorList>
    </citation>
    <scope>NUCLEOTIDE SEQUENCE</scope>
</reference>
<dbReference type="InterPro" id="IPR029052">
    <property type="entry name" value="Metallo-depent_PP-like"/>
</dbReference>
<dbReference type="Gene3D" id="3.60.21.10">
    <property type="match status" value="1"/>
</dbReference>
<keyword evidence="1" id="KW-0472">Membrane</keyword>
<dbReference type="Pfam" id="PF00149">
    <property type="entry name" value="Metallophos"/>
    <property type="match status" value="1"/>
</dbReference>